<evidence type="ECO:0000313" key="4">
    <source>
        <dbReference type="EMBL" id="PRY34530.1"/>
    </source>
</evidence>
<dbReference type="SMART" id="SM00421">
    <property type="entry name" value="HTH_LUXR"/>
    <property type="match status" value="1"/>
</dbReference>
<dbReference type="RefSeq" id="WP_106194664.1">
    <property type="nucleotide sequence ID" value="NZ_PVTF01000016.1"/>
</dbReference>
<proteinExistence type="predicted"/>
<protein>
    <submittedName>
        <fullName evidence="4">Putative ATPase</fullName>
    </submittedName>
</protein>
<keyword evidence="1" id="KW-0547">Nucleotide-binding</keyword>
<dbReference type="EMBL" id="PVTF01000016">
    <property type="protein sequence ID" value="PRY34530.1"/>
    <property type="molecule type" value="Genomic_DNA"/>
</dbReference>
<dbReference type="Gene3D" id="3.40.50.300">
    <property type="entry name" value="P-loop containing nucleotide triphosphate hydrolases"/>
    <property type="match status" value="1"/>
</dbReference>
<dbReference type="Pfam" id="PF13191">
    <property type="entry name" value="AAA_16"/>
    <property type="match status" value="1"/>
</dbReference>
<dbReference type="Proteomes" id="UP000239494">
    <property type="component" value="Unassembled WGS sequence"/>
</dbReference>
<dbReference type="Gene3D" id="1.10.10.10">
    <property type="entry name" value="Winged helix-like DNA-binding domain superfamily/Winged helix DNA-binding domain"/>
    <property type="match status" value="1"/>
</dbReference>
<dbReference type="PANTHER" id="PTHR16305">
    <property type="entry name" value="TESTICULAR SOLUBLE ADENYLYL CYCLASE"/>
    <property type="match status" value="1"/>
</dbReference>
<dbReference type="GO" id="GO:0004016">
    <property type="term" value="F:adenylate cyclase activity"/>
    <property type="evidence" value="ECO:0007669"/>
    <property type="project" value="TreeGrafter"/>
</dbReference>
<dbReference type="SUPFAM" id="SSF52540">
    <property type="entry name" value="P-loop containing nucleoside triphosphate hydrolases"/>
    <property type="match status" value="1"/>
</dbReference>
<keyword evidence="2" id="KW-0067">ATP-binding</keyword>
<accession>A0A2T0SM87</accession>
<dbReference type="InterPro" id="IPR011990">
    <property type="entry name" value="TPR-like_helical_dom_sf"/>
</dbReference>
<dbReference type="AlphaFoldDB" id="A0A2T0SM87"/>
<sequence length="971" mass="104755">MQTRAPVVVGRDKEVHELERALEDSRARRGSAVFLVGEAGVGKSRLARVAAGRAFDSGMRVLRGRGSTIGPMVPFRPLSEALLSLFRGGEGPDEQELGPYKPVLGRLIPEWSRGEGQHNGESLVVLAEAVLRLLSIVGKRQACLLVLEDLHDADAETLAVIEYLADNLDQQPVVLLVTIRAEPGNALDVVTLAARRDAGVMLELSRLDREEVRRMAASCLEVASDAVPAEVSDRLWADSAGNPFVVEELLHGMVSSGLLVPGPDGWRVLGELRVEVPTALVRSIAHRTDRLGPQGRELLSVAAVLGHRFPLSVVQRVTGMDHRGLLSHLHAGVAAQLVTPDEPAPDWYAFRHPLTAEALRAQLTPSDRAEISGRTADAIQIAYPDLPGEWCALVASLRLDAGEDAQAGRLLAEAGRRALKGGAAGSAITLLDQANRLLTSGVDPDIRADVLESLLPALAEAGQFESAIRLADTLAELSGAGLARSRRVKLHTELAKVAHIAGRWDYGMAQVGAARALLGYDADDEQTAPVDAIAAALTIHTQSPDRIADAAVLARRAVDAAKRVPLPLVGCEAWQLLGILAREGDLSEANACFEQARKLAEEYDLPIQQIYAMVRIAGNDWLVEASTTSLDRTREEAQRVGAITIVYNVDAIRSLHAVLLGRYDEAAELVDQTFQVTSRLQMTPLTRYLLMVRATSAAHQLNRQAMEQAITEFRSHAGGGSQELPLCFGLARTFCALLEEDRDLAESELAQALAYEAENPTMFHLAGRHGLHLLLGVLAGRAGWPHYREITAAAASGMRWNRVFAELAHAVLLGRDGRVEEAGAAVADAQRTASLFPVARHLGLRLVAEAAHADGWGDPVTWLRGAEEYFHQAQVTPVASACRGLLRQVGASVQQRRSGTEQVPRQLRVLGVTVREFEVFRLLANRMGNKAIAARLHISPRTVEKHVASLISKTSRPDREALSTFAAAMAG</sequence>
<dbReference type="InterPro" id="IPR016032">
    <property type="entry name" value="Sig_transdc_resp-reg_C-effctor"/>
</dbReference>
<dbReference type="SUPFAM" id="SSF46894">
    <property type="entry name" value="C-terminal effector domain of the bipartite response regulators"/>
    <property type="match status" value="1"/>
</dbReference>
<dbReference type="OrthoDB" id="5378762at2"/>
<dbReference type="InterPro" id="IPR041664">
    <property type="entry name" value="AAA_16"/>
</dbReference>
<keyword evidence="5" id="KW-1185">Reference proteome</keyword>
<dbReference type="Pfam" id="PF00196">
    <property type="entry name" value="GerE"/>
    <property type="match status" value="1"/>
</dbReference>
<dbReference type="PROSITE" id="PS50043">
    <property type="entry name" value="HTH_LUXR_2"/>
    <property type="match status" value="1"/>
</dbReference>
<comment type="caution">
    <text evidence="4">The sequence shown here is derived from an EMBL/GenBank/DDBJ whole genome shotgun (WGS) entry which is preliminary data.</text>
</comment>
<dbReference type="GO" id="GO:0005524">
    <property type="term" value="F:ATP binding"/>
    <property type="evidence" value="ECO:0007669"/>
    <property type="project" value="UniProtKB-KW"/>
</dbReference>
<dbReference type="InterPro" id="IPR036388">
    <property type="entry name" value="WH-like_DNA-bd_sf"/>
</dbReference>
<evidence type="ECO:0000259" key="3">
    <source>
        <dbReference type="PROSITE" id="PS50043"/>
    </source>
</evidence>
<reference evidence="4 5" key="1">
    <citation type="submission" date="2018-03" db="EMBL/GenBank/DDBJ databases">
        <title>Genomic Encyclopedia of Archaeal and Bacterial Type Strains, Phase II (KMG-II): from individual species to whole genera.</title>
        <authorList>
            <person name="Goeker M."/>
        </authorList>
    </citation>
    <scope>NUCLEOTIDE SEQUENCE [LARGE SCALE GENOMIC DNA]</scope>
    <source>
        <strain evidence="4 5">DSM 44720</strain>
    </source>
</reference>
<dbReference type="GO" id="GO:0005737">
    <property type="term" value="C:cytoplasm"/>
    <property type="evidence" value="ECO:0007669"/>
    <property type="project" value="TreeGrafter"/>
</dbReference>
<feature type="domain" description="HTH luxR-type" evidence="3">
    <location>
        <begin position="903"/>
        <end position="970"/>
    </location>
</feature>
<dbReference type="GO" id="GO:0006355">
    <property type="term" value="P:regulation of DNA-templated transcription"/>
    <property type="evidence" value="ECO:0007669"/>
    <property type="project" value="InterPro"/>
</dbReference>
<dbReference type="SUPFAM" id="SSF48452">
    <property type="entry name" value="TPR-like"/>
    <property type="match status" value="2"/>
</dbReference>
<evidence type="ECO:0000256" key="1">
    <source>
        <dbReference type="ARBA" id="ARBA00022741"/>
    </source>
</evidence>
<dbReference type="InterPro" id="IPR027417">
    <property type="entry name" value="P-loop_NTPase"/>
</dbReference>
<evidence type="ECO:0000313" key="5">
    <source>
        <dbReference type="Proteomes" id="UP000239494"/>
    </source>
</evidence>
<gene>
    <name evidence="4" type="ORF">CLV43_11637</name>
</gene>
<dbReference type="InterPro" id="IPR000792">
    <property type="entry name" value="Tscrpt_reg_LuxR_C"/>
</dbReference>
<evidence type="ECO:0000256" key="2">
    <source>
        <dbReference type="ARBA" id="ARBA00022840"/>
    </source>
</evidence>
<name>A0A2T0SM87_9PSEU</name>
<organism evidence="4 5">
    <name type="scientific">Umezawaea tangerina</name>
    <dbReference type="NCBI Taxonomy" id="84725"/>
    <lineage>
        <taxon>Bacteria</taxon>
        <taxon>Bacillati</taxon>
        <taxon>Actinomycetota</taxon>
        <taxon>Actinomycetes</taxon>
        <taxon>Pseudonocardiales</taxon>
        <taxon>Pseudonocardiaceae</taxon>
        <taxon>Umezawaea</taxon>
    </lineage>
</organism>
<dbReference type="PANTHER" id="PTHR16305:SF28">
    <property type="entry name" value="GUANYLATE CYCLASE DOMAIN-CONTAINING PROTEIN"/>
    <property type="match status" value="1"/>
</dbReference>
<dbReference type="CDD" id="cd06170">
    <property type="entry name" value="LuxR_C_like"/>
    <property type="match status" value="1"/>
</dbReference>
<dbReference type="GO" id="GO:0003677">
    <property type="term" value="F:DNA binding"/>
    <property type="evidence" value="ECO:0007669"/>
    <property type="project" value="InterPro"/>
</dbReference>